<evidence type="ECO:0000313" key="3">
    <source>
        <dbReference type="Proteomes" id="UP000297299"/>
    </source>
</evidence>
<dbReference type="OrthoDB" id="3559595at2759"/>
<keyword evidence="3" id="KW-1185">Reference proteome</keyword>
<feature type="compositionally biased region" description="Polar residues" evidence="1">
    <location>
        <begin position="206"/>
        <end position="219"/>
    </location>
</feature>
<proteinExistence type="predicted"/>
<name>A0A4Y8D8L0_9HELO</name>
<evidence type="ECO:0000256" key="1">
    <source>
        <dbReference type="SAM" id="MobiDB-lite"/>
    </source>
</evidence>
<dbReference type="Proteomes" id="UP000297299">
    <property type="component" value="Unassembled WGS sequence"/>
</dbReference>
<reference evidence="2 3" key="1">
    <citation type="submission" date="2017-11" db="EMBL/GenBank/DDBJ databases">
        <title>Comparative genomics of Botrytis spp.</title>
        <authorList>
            <person name="Valero-Jimenez C.A."/>
            <person name="Tapia P."/>
            <person name="Veloso J."/>
            <person name="Silva-Moreno E."/>
            <person name="Staats M."/>
            <person name="Valdes J.H."/>
            <person name="Van Kan J.A.L."/>
        </authorList>
    </citation>
    <scope>NUCLEOTIDE SEQUENCE [LARGE SCALE GENOMIC DNA]</scope>
    <source>
        <strain evidence="2 3">MUCL2830</strain>
    </source>
</reference>
<feature type="region of interest" description="Disordered" evidence="1">
    <location>
        <begin position="1"/>
        <end position="28"/>
    </location>
</feature>
<sequence>MMSGNSRFTFPRTLGGQHKITAPKSSDSKQTQNTEWYLYIVQEYNCPHHPSLNTPSILHRTPCPQALLPIAYQTSCANYEQVSQYEKKRGCMDCESLARTDRQPEEAKHPEIVRRMQEMGLSQESIEHFEKVASSFPASRRVLELVKERARREDVREKMESKQESDILPKKDDLELISSASLTSVVEGPVVRQNDSAKAEHKTELAQPTNTKVENTQLETVLEEKSIPQPPNEPTEARNPTTAITPDAQISSDEPATSQLQPADPFEAETPNQSQAASIQLHEIPPPSSLSPEKLTDNVHIQMDEDWDWDDGEPERVFGEVALAPSSNCQTGDEWIVVGSWEQ</sequence>
<evidence type="ECO:0000313" key="2">
    <source>
        <dbReference type="EMBL" id="TEY71252.1"/>
    </source>
</evidence>
<gene>
    <name evidence="2" type="ORF">BOTCAL_0097g00060</name>
</gene>
<protein>
    <submittedName>
        <fullName evidence="2">Uncharacterized protein</fullName>
    </submittedName>
</protein>
<feature type="compositionally biased region" description="Polar residues" evidence="1">
    <location>
        <begin position="238"/>
        <end position="261"/>
    </location>
</feature>
<accession>A0A4Y8D8L0</accession>
<feature type="compositionally biased region" description="Basic and acidic residues" evidence="1">
    <location>
        <begin position="195"/>
        <end position="204"/>
    </location>
</feature>
<organism evidence="2 3">
    <name type="scientific">Botryotinia calthae</name>
    <dbReference type="NCBI Taxonomy" id="38488"/>
    <lineage>
        <taxon>Eukaryota</taxon>
        <taxon>Fungi</taxon>
        <taxon>Dikarya</taxon>
        <taxon>Ascomycota</taxon>
        <taxon>Pezizomycotina</taxon>
        <taxon>Leotiomycetes</taxon>
        <taxon>Helotiales</taxon>
        <taxon>Sclerotiniaceae</taxon>
        <taxon>Botryotinia</taxon>
    </lineage>
</organism>
<feature type="region of interest" description="Disordered" evidence="1">
    <location>
        <begin position="192"/>
        <end position="278"/>
    </location>
</feature>
<dbReference type="EMBL" id="PHWZ01000097">
    <property type="protein sequence ID" value="TEY71252.1"/>
    <property type="molecule type" value="Genomic_DNA"/>
</dbReference>
<comment type="caution">
    <text evidence="2">The sequence shown here is derived from an EMBL/GenBank/DDBJ whole genome shotgun (WGS) entry which is preliminary data.</text>
</comment>
<dbReference type="AlphaFoldDB" id="A0A4Y8D8L0"/>